<dbReference type="InterPro" id="IPR001117">
    <property type="entry name" value="Cu-oxidase_2nd"/>
</dbReference>
<dbReference type="PANTHER" id="PTHR11709">
    <property type="entry name" value="MULTI-COPPER OXIDASE"/>
    <property type="match status" value="1"/>
</dbReference>
<comment type="caution">
    <text evidence="8">The sequence shown here is derived from an EMBL/GenBank/DDBJ whole genome shotgun (WGS) entry which is preliminary data.</text>
</comment>
<dbReference type="Pfam" id="PF07732">
    <property type="entry name" value="Cu-oxidase_3"/>
    <property type="match status" value="1"/>
</dbReference>
<feature type="domain" description="Plastocyanin-like" evidence="5">
    <location>
        <begin position="208"/>
        <end position="371"/>
    </location>
</feature>
<dbReference type="CDD" id="cd13854">
    <property type="entry name" value="CuRO_1_MaLCC_like"/>
    <property type="match status" value="1"/>
</dbReference>
<dbReference type="InterPro" id="IPR011706">
    <property type="entry name" value="Cu-oxidase_C"/>
</dbReference>
<evidence type="ECO:0000256" key="3">
    <source>
        <dbReference type="SAM" id="MobiDB-lite"/>
    </source>
</evidence>
<dbReference type="PANTHER" id="PTHR11709:SF145">
    <property type="entry name" value="LCC1"/>
    <property type="match status" value="1"/>
</dbReference>
<evidence type="ECO:0000313" key="8">
    <source>
        <dbReference type="EMBL" id="KAL1894914.1"/>
    </source>
</evidence>
<dbReference type="Gene3D" id="2.60.40.420">
    <property type="entry name" value="Cupredoxins - blue copper proteins"/>
    <property type="match status" value="3"/>
</dbReference>
<dbReference type="CDD" id="cd13901">
    <property type="entry name" value="CuRO_3_MaLCC_like"/>
    <property type="match status" value="1"/>
</dbReference>
<evidence type="ECO:0000256" key="4">
    <source>
        <dbReference type="SAM" id="SignalP"/>
    </source>
</evidence>
<dbReference type="InterPro" id="IPR008972">
    <property type="entry name" value="Cupredoxin"/>
</dbReference>
<keyword evidence="2" id="KW-0186">Copper</keyword>
<evidence type="ECO:0000259" key="7">
    <source>
        <dbReference type="Pfam" id="PF07732"/>
    </source>
</evidence>
<feature type="compositionally biased region" description="Gly residues" evidence="3">
    <location>
        <begin position="454"/>
        <end position="465"/>
    </location>
</feature>
<gene>
    <name evidence="8" type="ORF">Sste5346_005601</name>
</gene>
<dbReference type="Pfam" id="PF00394">
    <property type="entry name" value="Cu-oxidase"/>
    <property type="match status" value="1"/>
</dbReference>
<proteinExistence type="inferred from homology"/>
<sequence length="712" mass="75818">MGWHHRLFAALLPGLAAATLTQEQTNGNSVLGTAAAPYLPKFLTNNPLPHGYPWGTLTANGTDQYTTHPTTGVIRSYDFTISRGILAPDGYEKEMILINGGFPGPLIEANWGDTIQVTVHNNITGPEEGTTLHWHGFLQQGTPWEDGVPAVTQCPIAPGASFTYQFQATLYGTAWYHSHYSAQYGDGIVGPIVVYGPNEYPYDVDVGPIMLSDYYHTDYLTILERMLAPGGKPEVLSDNNLIQGKNNYDCSLIDRAEDHAACVSDAPKAEFFFEPGKVHRLRLINTGGEGVQHFSIDDHVLTVIAYDFIPIHAYQTKVVTLGVGQRADVLVTANAATGANASSASFWMRSNIATCSTAKQPYAMAAVYYSGKSSTGSPSAGVGPGSPSGSPPSTAVGTSTMTGPGGSGNNNIDVGRGGPESMPGSSSGGMGPGGGPGSFGGFGSPPSTSTHFGSGNGNSVGGVGNEGSSVPATANPDKPQTISPRPTSQPWAAGTFGVPDSSSCANDDLSLTRPLYPIALPPPSWTHTFDIDVFVNASNVTLWKFDGVSFRGDYNAPTLLLASLGNSSTADWPVEWNGRNLYTNTSVRMIVNNPGPSQHPMHLHGSNFYVLHEGPGQWDGHTIINPENPMRRDVQLVRPNGHLVLQFDTNNPGVWPFHCHIAWHASGGFLTQFIVQPEKIEQMNVPSIMAQTCRDWAAWTGTHIPDQIDSGL</sequence>
<evidence type="ECO:0000256" key="1">
    <source>
        <dbReference type="ARBA" id="ARBA00010609"/>
    </source>
</evidence>
<keyword evidence="9" id="KW-1185">Reference proteome</keyword>
<evidence type="ECO:0000259" key="5">
    <source>
        <dbReference type="Pfam" id="PF00394"/>
    </source>
</evidence>
<evidence type="ECO:0000313" key="9">
    <source>
        <dbReference type="Proteomes" id="UP001583186"/>
    </source>
</evidence>
<protein>
    <recommendedName>
        <fullName evidence="10">Multicopper oxidase</fullName>
    </recommendedName>
</protein>
<dbReference type="Proteomes" id="UP001583186">
    <property type="component" value="Unassembled WGS sequence"/>
</dbReference>
<feature type="region of interest" description="Disordered" evidence="3">
    <location>
        <begin position="375"/>
        <end position="503"/>
    </location>
</feature>
<feature type="domain" description="Plastocyanin-like" evidence="6">
    <location>
        <begin position="568"/>
        <end position="678"/>
    </location>
</feature>
<accession>A0ABR3Z3V1</accession>
<evidence type="ECO:0000256" key="2">
    <source>
        <dbReference type="ARBA" id="ARBA00023008"/>
    </source>
</evidence>
<dbReference type="InterPro" id="IPR011707">
    <property type="entry name" value="Cu-oxidase-like_N"/>
</dbReference>
<comment type="similarity">
    <text evidence="1">Belongs to the multicopper oxidase family.</text>
</comment>
<evidence type="ECO:0008006" key="10">
    <source>
        <dbReference type="Google" id="ProtNLM"/>
    </source>
</evidence>
<name>A0ABR3Z3V1_9PEZI</name>
<feature type="domain" description="Plastocyanin-like" evidence="7">
    <location>
        <begin position="85"/>
        <end position="198"/>
    </location>
</feature>
<dbReference type="Pfam" id="PF07731">
    <property type="entry name" value="Cu-oxidase_2"/>
    <property type="match status" value="1"/>
</dbReference>
<feature type="chain" id="PRO_5046224446" description="Multicopper oxidase" evidence="4">
    <location>
        <begin position="19"/>
        <end position="712"/>
    </location>
</feature>
<dbReference type="SUPFAM" id="SSF49503">
    <property type="entry name" value="Cupredoxins"/>
    <property type="match status" value="3"/>
</dbReference>
<feature type="compositionally biased region" description="Gly residues" evidence="3">
    <location>
        <begin position="426"/>
        <end position="443"/>
    </location>
</feature>
<feature type="compositionally biased region" description="Polar residues" evidence="3">
    <location>
        <begin position="478"/>
        <end position="490"/>
    </location>
</feature>
<organism evidence="8 9">
    <name type="scientific">Sporothrix stenoceras</name>
    <dbReference type="NCBI Taxonomy" id="5173"/>
    <lineage>
        <taxon>Eukaryota</taxon>
        <taxon>Fungi</taxon>
        <taxon>Dikarya</taxon>
        <taxon>Ascomycota</taxon>
        <taxon>Pezizomycotina</taxon>
        <taxon>Sordariomycetes</taxon>
        <taxon>Sordariomycetidae</taxon>
        <taxon>Ophiostomatales</taxon>
        <taxon>Ophiostomataceae</taxon>
        <taxon>Sporothrix</taxon>
    </lineage>
</organism>
<evidence type="ECO:0000259" key="6">
    <source>
        <dbReference type="Pfam" id="PF07731"/>
    </source>
</evidence>
<dbReference type="EMBL" id="JAWCUI010000030">
    <property type="protein sequence ID" value="KAL1894914.1"/>
    <property type="molecule type" value="Genomic_DNA"/>
</dbReference>
<reference evidence="8 9" key="1">
    <citation type="journal article" date="2024" name="IMA Fungus">
        <title>IMA Genome - F19 : A genome assembly and annotation guide to empower mycologists, including annotated draft genome sequences of Ceratocystis pirilliformis, Diaporthe australafricana, Fusarium ophioides, Paecilomyces lecythidis, and Sporothrix stenoceras.</title>
        <authorList>
            <person name="Aylward J."/>
            <person name="Wilson A.M."/>
            <person name="Visagie C.M."/>
            <person name="Spraker J."/>
            <person name="Barnes I."/>
            <person name="Buitendag C."/>
            <person name="Ceriani C."/>
            <person name="Del Mar Angel L."/>
            <person name="du Plessis D."/>
            <person name="Fuchs T."/>
            <person name="Gasser K."/>
            <person name="Kramer D."/>
            <person name="Li W."/>
            <person name="Munsamy K."/>
            <person name="Piso A."/>
            <person name="Price J.L."/>
            <person name="Sonnekus B."/>
            <person name="Thomas C."/>
            <person name="van der Nest A."/>
            <person name="van Dijk A."/>
            <person name="van Heerden A."/>
            <person name="van Vuuren N."/>
            <person name="Yilmaz N."/>
            <person name="Duong T.A."/>
            <person name="van der Merwe N.A."/>
            <person name="Wingfield M.J."/>
            <person name="Wingfield B.D."/>
        </authorList>
    </citation>
    <scope>NUCLEOTIDE SEQUENCE [LARGE SCALE GENOMIC DNA]</scope>
    <source>
        <strain evidence="8 9">CMW 5346</strain>
    </source>
</reference>
<feature type="compositionally biased region" description="Low complexity" evidence="3">
    <location>
        <begin position="375"/>
        <end position="402"/>
    </location>
</feature>
<feature type="signal peptide" evidence="4">
    <location>
        <begin position="1"/>
        <end position="18"/>
    </location>
</feature>
<dbReference type="InterPro" id="IPR045087">
    <property type="entry name" value="Cu-oxidase_fam"/>
</dbReference>
<keyword evidence="4" id="KW-0732">Signal</keyword>